<keyword evidence="3" id="KW-1185">Reference proteome</keyword>
<keyword evidence="1" id="KW-1133">Transmembrane helix</keyword>
<dbReference type="Proteomes" id="UP000507470">
    <property type="component" value="Unassembled WGS sequence"/>
</dbReference>
<dbReference type="EMBL" id="CACVKT020006948">
    <property type="protein sequence ID" value="CAC5404398.1"/>
    <property type="molecule type" value="Genomic_DNA"/>
</dbReference>
<feature type="transmembrane region" description="Helical" evidence="1">
    <location>
        <begin position="225"/>
        <end position="249"/>
    </location>
</feature>
<keyword evidence="1" id="KW-0472">Membrane</keyword>
<evidence type="ECO:0000313" key="3">
    <source>
        <dbReference type="Proteomes" id="UP000507470"/>
    </source>
</evidence>
<reference evidence="2 3" key="1">
    <citation type="submission" date="2020-06" db="EMBL/GenBank/DDBJ databases">
        <authorList>
            <person name="Li R."/>
            <person name="Bekaert M."/>
        </authorList>
    </citation>
    <scope>NUCLEOTIDE SEQUENCE [LARGE SCALE GENOMIC DNA]</scope>
    <source>
        <strain evidence="3">wild</strain>
    </source>
</reference>
<sequence>MRTSPNTISPVNVKLTRSSTPDLYVNTIGNVSYILENKGTTNETFTARLTDNRGLLTGQTNFEESISSNESSEISFQLQGSSSVSTVTYTISVTRSGSTNTLQEESKTLYISPDIPPSCSVDTLNGQCDNNYGNGTCLDSTWTGQATITFTTDLQSVTGSNGMNVDTSSVLSSPSVVTVSGTCCTPSSYLTVIDKNSNFVRCHFFLGDVIYVDDSKSVLSTAEQIAVGVIAGIVVACLLATLTFVIVVYRKGVKPKLNAMKIDNLNREAVKDFPMKKEYSSKQLFYDDFMTLKCDFKSKPPRDTHFPHGLELEISDLQ</sequence>
<protein>
    <submittedName>
        <fullName evidence="2">Uncharacterized protein</fullName>
    </submittedName>
</protein>
<evidence type="ECO:0000256" key="1">
    <source>
        <dbReference type="SAM" id="Phobius"/>
    </source>
</evidence>
<organism evidence="2 3">
    <name type="scientific">Mytilus coruscus</name>
    <name type="common">Sea mussel</name>
    <dbReference type="NCBI Taxonomy" id="42192"/>
    <lineage>
        <taxon>Eukaryota</taxon>
        <taxon>Metazoa</taxon>
        <taxon>Spiralia</taxon>
        <taxon>Lophotrochozoa</taxon>
        <taxon>Mollusca</taxon>
        <taxon>Bivalvia</taxon>
        <taxon>Autobranchia</taxon>
        <taxon>Pteriomorphia</taxon>
        <taxon>Mytilida</taxon>
        <taxon>Mytiloidea</taxon>
        <taxon>Mytilidae</taxon>
        <taxon>Mytilinae</taxon>
        <taxon>Mytilus</taxon>
    </lineage>
</organism>
<dbReference type="AlphaFoldDB" id="A0A6J8D6M6"/>
<name>A0A6J8D6M6_MYTCO</name>
<keyword evidence="1" id="KW-0812">Transmembrane</keyword>
<accession>A0A6J8D6M6</accession>
<proteinExistence type="predicted"/>
<gene>
    <name evidence="2" type="ORF">MCOR_38190</name>
</gene>
<evidence type="ECO:0000313" key="2">
    <source>
        <dbReference type="EMBL" id="CAC5404398.1"/>
    </source>
</evidence>